<gene>
    <name evidence="3" type="ORF">GCM10009613_20780</name>
</gene>
<dbReference type="Pfam" id="PF12802">
    <property type="entry name" value="MarR_2"/>
    <property type="match status" value="1"/>
</dbReference>
<dbReference type="InterPro" id="IPR000835">
    <property type="entry name" value="HTH_MarR-typ"/>
</dbReference>
<evidence type="ECO:0000259" key="2">
    <source>
        <dbReference type="PROSITE" id="PS50995"/>
    </source>
</evidence>
<reference evidence="3 4" key="1">
    <citation type="journal article" date="2019" name="Int. J. Syst. Evol. Microbiol.">
        <title>The Global Catalogue of Microorganisms (GCM) 10K type strain sequencing project: providing services to taxonomists for standard genome sequencing and annotation.</title>
        <authorList>
            <consortium name="The Broad Institute Genomics Platform"/>
            <consortium name="The Broad Institute Genome Sequencing Center for Infectious Disease"/>
            <person name="Wu L."/>
            <person name="Ma J."/>
        </authorList>
    </citation>
    <scope>NUCLEOTIDE SEQUENCE [LARGE SCALE GENOMIC DNA]</scope>
    <source>
        <strain evidence="3 4">JCM 11896</strain>
    </source>
</reference>
<dbReference type="PANTHER" id="PTHR33164">
    <property type="entry name" value="TRANSCRIPTIONAL REGULATOR, MARR FAMILY"/>
    <property type="match status" value="1"/>
</dbReference>
<evidence type="ECO:0000313" key="3">
    <source>
        <dbReference type="EMBL" id="GAA1386579.1"/>
    </source>
</evidence>
<feature type="compositionally biased region" description="Pro residues" evidence="1">
    <location>
        <begin position="12"/>
        <end position="29"/>
    </location>
</feature>
<dbReference type="PROSITE" id="PS50995">
    <property type="entry name" value="HTH_MARR_2"/>
    <property type="match status" value="1"/>
</dbReference>
<dbReference type="Gene3D" id="1.10.10.10">
    <property type="entry name" value="Winged helix-like DNA-binding domain superfamily/Winged helix DNA-binding domain"/>
    <property type="match status" value="1"/>
</dbReference>
<dbReference type="EMBL" id="BAAAJK010000006">
    <property type="protein sequence ID" value="GAA1386579.1"/>
    <property type="molecule type" value="Genomic_DNA"/>
</dbReference>
<feature type="region of interest" description="Disordered" evidence="1">
    <location>
        <begin position="1"/>
        <end position="29"/>
    </location>
</feature>
<comment type="caution">
    <text evidence="3">The sequence shown here is derived from an EMBL/GenBank/DDBJ whole genome shotgun (WGS) entry which is preliminary data.</text>
</comment>
<dbReference type="InterPro" id="IPR036390">
    <property type="entry name" value="WH_DNA-bd_sf"/>
</dbReference>
<keyword evidence="4" id="KW-1185">Reference proteome</keyword>
<accession>A0ABN1XUR1</accession>
<name>A0ABN1XUR1_9PSEU</name>
<dbReference type="Proteomes" id="UP001501414">
    <property type="component" value="Unassembled WGS sequence"/>
</dbReference>
<dbReference type="InterPro" id="IPR036388">
    <property type="entry name" value="WH-like_DNA-bd_sf"/>
</dbReference>
<evidence type="ECO:0000313" key="4">
    <source>
        <dbReference type="Proteomes" id="UP001501414"/>
    </source>
</evidence>
<dbReference type="RefSeq" id="WP_344020875.1">
    <property type="nucleotide sequence ID" value="NZ_BAAAJK010000006.1"/>
</dbReference>
<evidence type="ECO:0000256" key="1">
    <source>
        <dbReference type="SAM" id="MobiDB-lite"/>
    </source>
</evidence>
<dbReference type="SMART" id="SM00347">
    <property type="entry name" value="HTH_MARR"/>
    <property type="match status" value="1"/>
</dbReference>
<dbReference type="InterPro" id="IPR039422">
    <property type="entry name" value="MarR/SlyA-like"/>
</dbReference>
<proteinExistence type="predicted"/>
<sequence length="204" mass="21247">MSRLAPGTRPAPAAPAGPPDPAVLPVPPDPAVLSVPPVLPVPPDPPGAVAGGALSGPERAAWTSLRGLGRLLVEHVERDLLDHAGIPLTYFEILAVLAARPGTPLRMGALADEAGWSRSRLAHAVARLEERGWVRRSRSRGDRRGVAVAVTRSGCAFVEQVRGRHDRAVRAVLVDALTPEQLDALGALAGAVAAHAGALQPRDR</sequence>
<dbReference type="SUPFAM" id="SSF46785">
    <property type="entry name" value="Winged helix' DNA-binding domain"/>
    <property type="match status" value="1"/>
</dbReference>
<protein>
    <recommendedName>
        <fullName evidence="2">HTH marR-type domain-containing protein</fullName>
    </recommendedName>
</protein>
<organism evidence="3 4">
    <name type="scientific">Pseudonocardia kongjuensis</name>
    <dbReference type="NCBI Taxonomy" id="102227"/>
    <lineage>
        <taxon>Bacteria</taxon>
        <taxon>Bacillati</taxon>
        <taxon>Actinomycetota</taxon>
        <taxon>Actinomycetes</taxon>
        <taxon>Pseudonocardiales</taxon>
        <taxon>Pseudonocardiaceae</taxon>
        <taxon>Pseudonocardia</taxon>
    </lineage>
</organism>
<feature type="domain" description="HTH marR-type" evidence="2">
    <location>
        <begin position="58"/>
        <end position="194"/>
    </location>
</feature>
<dbReference type="PANTHER" id="PTHR33164:SF99">
    <property type="entry name" value="MARR FAMILY REGULATORY PROTEIN"/>
    <property type="match status" value="1"/>
</dbReference>
<dbReference type="PRINTS" id="PR00598">
    <property type="entry name" value="HTHMARR"/>
</dbReference>